<feature type="region of interest" description="Disordered" evidence="1">
    <location>
        <begin position="331"/>
        <end position="358"/>
    </location>
</feature>
<feature type="non-terminal residue" evidence="2">
    <location>
        <position position="1"/>
    </location>
</feature>
<dbReference type="AlphaFoldDB" id="A0AA36GC47"/>
<comment type="caution">
    <text evidence="2">The sequence shown here is derived from an EMBL/GenBank/DDBJ whole genome shotgun (WGS) entry which is preliminary data.</text>
</comment>
<dbReference type="PANTHER" id="PTHR15201">
    <property type="entry name" value="CRSP70"/>
    <property type="match status" value="1"/>
</dbReference>
<protein>
    <recommendedName>
        <fullName evidence="4">TFIIS N-terminal domain-containing protein</fullName>
    </recommendedName>
</protein>
<dbReference type="GO" id="GO:0016592">
    <property type="term" value="C:mediator complex"/>
    <property type="evidence" value="ECO:0007669"/>
    <property type="project" value="InterPro"/>
</dbReference>
<proteinExistence type="predicted"/>
<feature type="region of interest" description="Disordered" evidence="1">
    <location>
        <begin position="261"/>
        <end position="313"/>
    </location>
</feature>
<feature type="compositionally biased region" description="Low complexity" evidence="1">
    <location>
        <begin position="336"/>
        <end position="350"/>
    </location>
</feature>
<dbReference type="InterPro" id="IPR042376">
    <property type="entry name" value="MED26"/>
</dbReference>
<dbReference type="SUPFAM" id="SSF47676">
    <property type="entry name" value="Conserved domain common to transcription factors TFIIS, elongin A, CRSP70"/>
    <property type="match status" value="1"/>
</dbReference>
<evidence type="ECO:0008006" key="4">
    <source>
        <dbReference type="Google" id="ProtNLM"/>
    </source>
</evidence>
<dbReference type="GO" id="GO:0070847">
    <property type="term" value="C:core mediator complex"/>
    <property type="evidence" value="ECO:0007669"/>
    <property type="project" value="TreeGrafter"/>
</dbReference>
<evidence type="ECO:0000313" key="2">
    <source>
        <dbReference type="EMBL" id="CAJ0585650.1"/>
    </source>
</evidence>
<evidence type="ECO:0000256" key="1">
    <source>
        <dbReference type="SAM" id="MobiDB-lite"/>
    </source>
</evidence>
<feature type="compositionally biased region" description="Polar residues" evidence="1">
    <location>
        <begin position="139"/>
        <end position="150"/>
    </location>
</feature>
<organism evidence="2 3">
    <name type="scientific">Mesorhabditis spiculigera</name>
    <dbReference type="NCBI Taxonomy" id="96644"/>
    <lineage>
        <taxon>Eukaryota</taxon>
        <taxon>Metazoa</taxon>
        <taxon>Ecdysozoa</taxon>
        <taxon>Nematoda</taxon>
        <taxon>Chromadorea</taxon>
        <taxon>Rhabditida</taxon>
        <taxon>Rhabditina</taxon>
        <taxon>Rhabditomorpha</taxon>
        <taxon>Rhabditoidea</taxon>
        <taxon>Rhabditidae</taxon>
        <taxon>Mesorhabditinae</taxon>
        <taxon>Mesorhabditis</taxon>
    </lineage>
</organism>
<name>A0AA36GC47_9BILA</name>
<gene>
    <name evidence="2" type="ORF">MSPICULIGERA_LOCUS23662</name>
</gene>
<dbReference type="InterPro" id="IPR035441">
    <property type="entry name" value="TFIIS/LEDGF_dom_sf"/>
</dbReference>
<dbReference type="EMBL" id="CATQJA010002706">
    <property type="protein sequence ID" value="CAJ0585650.1"/>
    <property type="molecule type" value="Genomic_DNA"/>
</dbReference>
<keyword evidence="3" id="KW-1185">Reference proteome</keyword>
<accession>A0AA36GC47</accession>
<dbReference type="GO" id="GO:0006357">
    <property type="term" value="P:regulation of transcription by RNA polymerase II"/>
    <property type="evidence" value="ECO:0007669"/>
    <property type="project" value="InterPro"/>
</dbReference>
<dbReference type="Gene3D" id="1.20.930.10">
    <property type="entry name" value="Conserved domain common to transcription factors TFIIS, elongin A, CRSP70"/>
    <property type="match status" value="1"/>
</dbReference>
<feature type="compositionally biased region" description="Low complexity" evidence="1">
    <location>
        <begin position="106"/>
        <end position="118"/>
    </location>
</feature>
<reference evidence="2" key="1">
    <citation type="submission" date="2023-06" db="EMBL/GenBank/DDBJ databases">
        <authorList>
            <person name="Delattre M."/>
        </authorList>
    </citation>
    <scope>NUCLEOTIDE SEQUENCE</scope>
    <source>
        <strain evidence="2">AF72</strain>
    </source>
</reference>
<feature type="region of interest" description="Disordered" evidence="1">
    <location>
        <begin position="106"/>
        <end position="162"/>
    </location>
</feature>
<dbReference type="GO" id="GO:0010628">
    <property type="term" value="P:positive regulation of gene expression"/>
    <property type="evidence" value="ECO:0007669"/>
    <property type="project" value="TreeGrafter"/>
</dbReference>
<dbReference type="GO" id="GO:0003712">
    <property type="term" value="F:transcription coregulator activity"/>
    <property type="evidence" value="ECO:0007669"/>
    <property type="project" value="TreeGrafter"/>
</dbReference>
<dbReference type="PANTHER" id="PTHR15201:SF1">
    <property type="entry name" value="MEDIATOR OF RNA POLYMERASE II TRANSCRIPTION SUBUNIT 26"/>
    <property type="match status" value="1"/>
</dbReference>
<evidence type="ECO:0000313" key="3">
    <source>
        <dbReference type="Proteomes" id="UP001177023"/>
    </source>
</evidence>
<sequence length="446" mass="48681">MVACAALSAQPFFSLAVPMTTGSLTAGYIDQLRQQLQTALENDDEAKIGALVGEIEKLELTKELLESTRFGGDINVLRRQIADKWPTIAKQCRNIIKNWKVLVEPTNTSSGTSSANGTPHILSKRLTPATPAQRRLASTGFTDTRQTLSPSGGYAPKSAISPAPLLHKSQTIAVELAAKAEDGTIRNGKRRADDDINAAPTLKRNKTVANQLASVGTPTQSVLAARRQASQSTADLIAQLSSNLPENLNVGANVRQYEQKVKREQADEQYAQSLQTATPSPYLKGKRKYERKQGKKDSPPAPSPLVKTSLETPKSGGIVLRLNMLPKAEPLEEKPSTSVPVPSTSQTSIPPTLPSKASVGRPKVDWMAMLPSLAELQIRADKMRPTKPIQDGKNIHLIKNRDRTIKALPLLADVAAKPDFLFYKYPTQSRYYAEENFLYGAERPED</sequence>
<dbReference type="Proteomes" id="UP001177023">
    <property type="component" value="Unassembled WGS sequence"/>
</dbReference>
<feature type="compositionally biased region" description="Polar residues" evidence="1">
    <location>
        <begin position="270"/>
        <end position="279"/>
    </location>
</feature>